<dbReference type="EMBL" id="DSAC01000003">
    <property type="protein sequence ID" value="HHO73060.1"/>
    <property type="molecule type" value="Genomic_DNA"/>
</dbReference>
<keyword evidence="1" id="KW-0472">Membrane</keyword>
<keyword evidence="1" id="KW-0812">Transmembrane</keyword>
<name>A0A7C5SX56_9AQUI</name>
<dbReference type="AlphaFoldDB" id="A0A7C5SX56"/>
<keyword evidence="1" id="KW-1133">Transmembrane helix</keyword>
<evidence type="ECO:0000313" key="2">
    <source>
        <dbReference type="EMBL" id="HHO73060.1"/>
    </source>
</evidence>
<protein>
    <submittedName>
        <fullName evidence="2">Uncharacterized protein</fullName>
    </submittedName>
</protein>
<gene>
    <name evidence="2" type="ORF">ENN04_00240</name>
</gene>
<feature type="transmembrane region" description="Helical" evidence="1">
    <location>
        <begin position="88"/>
        <end position="112"/>
    </location>
</feature>
<accession>A0A7C5SX56</accession>
<comment type="caution">
    <text evidence="2">The sequence shown here is derived from an EMBL/GenBank/DDBJ whole genome shotgun (WGS) entry which is preliminary data.</text>
</comment>
<evidence type="ECO:0000256" key="1">
    <source>
        <dbReference type="SAM" id="Phobius"/>
    </source>
</evidence>
<proteinExistence type="predicted"/>
<organism evidence="2">
    <name type="scientific">Thermocrinis ruber</name>
    <dbReference type="NCBI Taxonomy" id="75906"/>
    <lineage>
        <taxon>Bacteria</taxon>
        <taxon>Pseudomonadati</taxon>
        <taxon>Aquificota</taxon>
        <taxon>Aquificia</taxon>
        <taxon>Aquificales</taxon>
        <taxon>Aquificaceae</taxon>
        <taxon>Thermocrinis</taxon>
    </lineage>
</organism>
<sequence>MVNHVAAYGNTLSLYFDSVEGKILFKNRVEGLKGITIEKEGYKTLKLKVEDQALLESLRENLERRESLTIEDLHFYLSPFIKHPALKLAFSIFTFGFAVGLLSFSVCSIFIVPTLKTTFGR</sequence>
<reference evidence="2" key="1">
    <citation type="journal article" date="2020" name="mSystems">
        <title>Genome- and Community-Level Interaction Insights into Carbon Utilization and Element Cycling Functions of Hydrothermarchaeota in Hydrothermal Sediment.</title>
        <authorList>
            <person name="Zhou Z."/>
            <person name="Liu Y."/>
            <person name="Xu W."/>
            <person name="Pan J."/>
            <person name="Luo Z.H."/>
            <person name="Li M."/>
        </authorList>
    </citation>
    <scope>NUCLEOTIDE SEQUENCE [LARGE SCALE GENOMIC DNA]</scope>
    <source>
        <strain evidence="2">SpSt-114</strain>
    </source>
</reference>